<dbReference type="InterPro" id="IPR051055">
    <property type="entry name" value="PIF1_helicase"/>
</dbReference>
<name>A0ABQ9HG51_9NEOP</name>
<evidence type="ECO:0000313" key="2">
    <source>
        <dbReference type="Proteomes" id="UP001159363"/>
    </source>
</evidence>
<protein>
    <recommendedName>
        <fullName evidence="3">ATP-dependent DNA helicase</fullName>
    </recommendedName>
</protein>
<reference evidence="1 2" key="1">
    <citation type="submission" date="2023-02" db="EMBL/GenBank/DDBJ databases">
        <title>LHISI_Scaffold_Assembly.</title>
        <authorList>
            <person name="Stuart O.P."/>
            <person name="Cleave R."/>
            <person name="Magrath M.J.L."/>
            <person name="Mikheyev A.S."/>
        </authorList>
    </citation>
    <scope>NUCLEOTIDE SEQUENCE [LARGE SCALE GENOMIC DNA]</scope>
    <source>
        <strain evidence="1">Daus_M_001</strain>
        <tissue evidence="1">Leg muscle</tissue>
    </source>
</reference>
<proteinExistence type="predicted"/>
<dbReference type="PANTHER" id="PTHR47642">
    <property type="entry name" value="ATP-DEPENDENT DNA HELICASE"/>
    <property type="match status" value="1"/>
</dbReference>
<evidence type="ECO:0000313" key="1">
    <source>
        <dbReference type="EMBL" id="KAJ8883301.1"/>
    </source>
</evidence>
<comment type="caution">
    <text evidence="1">The sequence shown here is derived from an EMBL/GenBank/DDBJ whole genome shotgun (WGS) entry which is preliminary data.</text>
</comment>
<keyword evidence="2" id="KW-1185">Reference proteome</keyword>
<dbReference type="Proteomes" id="UP001159363">
    <property type="component" value="Chromosome 4"/>
</dbReference>
<gene>
    <name evidence="1" type="ORF">PR048_015144</name>
</gene>
<accession>A0ABQ9HG51</accession>
<dbReference type="EMBL" id="JARBHB010000005">
    <property type="protein sequence ID" value="KAJ8883301.1"/>
    <property type="molecule type" value="Genomic_DNA"/>
</dbReference>
<dbReference type="PANTHER" id="PTHR47642:SF5">
    <property type="entry name" value="ATP-DEPENDENT DNA HELICASE"/>
    <property type="match status" value="1"/>
</dbReference>
<evidence type="ECO:0008006" key="3">
    <source>
        <dbReference type="Google" id="ProtNLM"/>
    </source>
</evidence>
<sequence>MRLEAWETPPWITSFLWTPTRPECLHNGAAGFITEIIWALFLREQIYATAVPSVRVNIGTDGIHVIKSLVIQFPAKYSYGTVERRILPLIGILSSASTVHKMQGNTVGCAVVYLRTTRLATGQAYVTLSRISSLNDLTIEELDCSKLSGKVPCDNNALVEMHRMRNVN</sequence>
<dbReference type="InterPro" id="IPR027417">
    <property type="entry name" value="P-loop_NTPase"/>
</dbReference>
<dbReference type="SUPFAM" id="SSF52540">
    <property type="entry name" value="P-loop containing nucleoside triphosphate hydrolases"/>
    <property type="match status" value="1"/>
</dbReference>
<organism evidence="1 2">
    <name type="scientific">Dryococelus australis</name>
    <dbReference type="NCBI Taxonomy" id="614101"/>
    <lineage>
        <taxon>Eukaryota</taxon>
        <taxon>Metazoa</taxon>
        <taxon>Ecdysozoa</taxon>
        <taxon>Arthropoda</taxon>
        <taxon>Hexapoda</taxon>
        <taxon>Insecta</taxon>
        <taxon>Pterygota</taxon>
        <taxon>Neoptera</taxon>
        <taxon>Polyneoptera</taxon>
        <taxon>Phasmatodea</taxon>
        <taxon>Verophasmatodea</taxon>
        <taxon>Anareolatae</taxon>
        <taxon>Phasmatidae</taxon>
        <taxon>Eurycanthinae</taxon>
        <taxon>Dryococelus</taxon>
    </lineage>
</organism>